<sequence>MSFTTSSTPFIFLSFRSISPLAVFSRTFEKAVVFVEMARRRTPHMGAPLRYIRLYTQSHRSRFLRVQTILISSSRRVSCAVCSQQRDIDVYFRFTPRPRDFNVADLFLLTY</sequence>
<proteinExistence type="predicted"/>
<protein>
    <submittedName>
        <fullName evidence="1">Uncharacterized protein</fullName>
    </submittedName>
</protein>
<name>A0A224YA12_9ACAR</name>
<dbReference type="AlphaFoldDB" id="A0A224YA12"/>
<evidence type="ECO:0000313" key="1">
    <source>
        <dbReference type="EMBL" id="MAA14506.1"/>
    </source>
</evidence>
<dbReference type="EMBL" id="GFPF01003360">
    <property type="protein sequence ID" value="MAA14506.1"/>
    <property type="molecule type" value="Transcribed_RNA"/>
</dbReference>
<accession>A0A224YA12</accession>
<organism evidence="1">
    <name type="scientific">Rhipicephalus zambeziensis</name>
    <dbReference type="NCBI Taxonomy" id="60191"/>
    <lineage>
        <taxon>Eukaryota</taxon>
        <taxon>Metazoa</taxon>
        <taxon>Ecdysozoa</taxon>
        <taxon>Arthropoda</taxon>
        <taxon>Chelicerata</taxon>
        <taxon>Arachnida</taxon>
        <taxon>Acari</taxon>
        <taxon>Parasitiformes</taxon>
        <taxon>Ixodida</taxon>
        <taxon>Ixodoidea</taxon>
        <taxon>Ixodidae</taxon>
        <taxon>Rhipicephalinae</taxon>
        <taxon>Rhipicephalus</taxon>
        <taxon>Rhipicephalus</taxon>
    </lineage>
</organism>
<reference evidence="1" key="1">
    <citation type="journal article" date="2017" name="Parasit. Vectors">
        <title>Sialotranscriptomics of Rhipicephalus zambeziensis reveals intricate expression profiles of secretory proteins and suggests tight temporal transcriptional regulation during blood-feeding.</title>
        <authorList>
            <person name="de Castro M.H."/>
            <person name="de Klerk D."/>
            <person name="Pienaar R."/>
            <person name="Rees D.J.G."/>
            <person name="Mans B.J."/>
        </authorList>
    </citation>
    <scope>NUCLEOTIDE SEQUENCE</scope>
    <source>
        <tissue evidence="1">Salivary glands</tissue>
    </source>
</reference>